<comment type="caution">
    <text evidence="1">The sequence shown here is derived from an EMBL/GenBank/DDBJ whole genome shotgun (WGS) entry which is preliminary data.</text>
</comment>
<dbReference type="EMBL" id="BSOG01000004">
    <property type="protein sequence ID" value="GLR14419.1"/>
    <property type="molecule type" value="Genomic_DNA"/>
</dbReference>
<proteinExistence type="predicted"/>
<keyword evidence="2" id="KW-1185">Reference proteome</keyword>
<sequence>MFGTELKADTMFGFKKKEPYLTVSCKGRKLDGQAVLALQVAELDLPAIVKRADTVEACSRVSFGKIYQKPGTLLDDNDTDDQGYTARFDKITKSIGVNLRQGYMRQTLVFATRDPDTVCAELGLSLEVEGPSEPTVS</sequence>
<protein>
    <submittedName>
        <fullName evidence="1">Uncharacterized protein</fullName>
    </submittedName>
</protein>
<evidence type="ECO:0000313" key="1">
    <source>
        <dbReference type="EMBL" id="GLR14419.1"/>
    </source>
</evidence>
<name>A0ABQ5YKC8_9NEIS</name>
<accession>A0ABQ5YKC8</accession>
<evidence type="ECO:0000313" key="2">
    <source>
        <dbReference type="Proteomes" id="UP001156706"/>
    </source>
</evidence>
<organism evidence="1 2">
    <name type="scientific">Chitinimonas prasina</name>
    <dbReference type="NCBI Taxonomy" id="1434937"/>
    <lineage>
        <taxon>Bacteria</taxon>
        <taxon>Pseudomonadati</taxon>
        <taxon>Pseudomonadota</taxon>
        <taxon>Betaproteobacteria</taxon>
        <taxon>Neisseriales</taxon>
        <taxon>Chitinibacteraceae</taxon>
        <taxon>Chitinimonas</taxon>
    </lineage>
</organism>
<gene>
    <name evidence="1" type="ORF">GCM10007907_32090</name>
</gene>
<dbReference type="Proteomes" id="UP001156706">
    <property type="component" value="Unassembled WGS sequence"/>
</dbReference>
<reference evidence="2" key="1">
    <citation type="journal article" date="2019" name="Int. J. Syst. Evol. Microbiol.">
        <title>The Global Catalogue of Microorganisms (GCM) 10K type strain sequencing project: providing services to taxonomists for standard genome sequencing and annotation.</title>
        <authorList>
            <consortium name="The Broad Institute Genomics Platform"/>
            <consortium name="The Broad Institute Genome Sequencing Center for Infectious Disease"/>
            <person name="Wu L."/>
            <person name="Ma J."/>
        </authorList>
    </citation>
    <scope>NUCLEOTIDE SEQUENCE [LARGE SCALE GENOMIC DNA]</scope>
    <source>
        <strain evidence="2">NBRC 110044</strain>
    </source>
</reference>